<dbReference type="Proteomes" id="UP000051870">
    <property type="component" value="Unassembled WGS sequence"/>
</dbReference>
<proteinExistence type="predicted"/>
<accession>A0A0P1IZS7</accession>
<keyword evidence="2" id="KW-1185">Reference proteome</keyword>
<organism evidence="1 2">
    <name type="scientific">Shimia thalassica</name>
    <dbReference type="NCBI Taxonomy" id="1715693"/>
    <lineage>
        <taxon>Bacteria</taxon>
        <taxon>Pseudomonadati</taxon>
        <taxon>Pseudomonadota</taxon>
        <taxon>Alphaproteobacteria</taxon>
        <taxon>Rhodobacterales</taxon>
        <taxon>Roseobacteraceae</taxon>
    </lineage>
</organism>
<reference evidence="2" key="1">
    <citation type="submission" date="2015-09" db="EMBL/GenBank/DDBJ databases">
        <authorList>
            <person name="Rodrigo-Torres Lidia"/>
            <person name="Arahal R.David."/>
        </authorList>
    </citation>
    <scope>NUCLEOTIDE SEQUENCE [LARGE SCALE GENOMIC DNA]</scope>
    <source>
        <strain evidence="2">CECT 7735</strain>
    </source>
</reference>
<evidence type="ECO:0000313" key="2">
    <source>
        <dbReference type="Proteomes" id="UP000051870"/>
    </source>
</evidence>
<evidence type="ECO:0000313" key="1">
    <source>
        <dbReference type="EMBL" id="CUK16179.1"/>
    </source>
</evidence>
<gene>
    <name evidence="1" type="ORF">PH7735_04110</name>
</gene>
<sequence length="149" mass="16503">MAVEFEEHFDLAVLVRFANRLQADFQRLAGVDFRSDLFAGLHAVKEGPRRQGPHRPIGPVAAHVIKEHLGIHQIPVQILAIDLFAFQLCRQILVGGLEVDRREMCAGTGGVGRFALEHLVQNAGRETTRRLAQIAAHHVDHTVGEGHVM</sequence>
<dbReference type="EMBL" id="CYTW01000011">
    <property type="protein sequence ID" value="CUK16179.1"/>
    <property type="molecule type" value="Genomic_DNA"/>
</dbReference>
<dbReference type="AlphaFoldDB" id="A0A0P1IZS7"/>
<protein>
    <submittedName>
        <fullName evidence="1">Uncharacterized protein</fullName>
    </submittedName>
</protein>
<name>A0A0P1IZS7_9RHOB</name>